<dbReference type="InterPro" id="IPR024344">
    <property type="entry name" value="MDMPI_metal-binding"/>
</dbReference>
<dbReference type="NCBIfam" id="TIGR03086">
    <property type="entry name" value="TIGR03086 family metal-binding protein"/>
    <property type="match status" value="1"/>
</dbReference>
<dbReference type="InterPro" id="IPR034660">
    <property type="entry name" value="DinB/YfiT-like"/>
</dbReference>
<dbReference type="GO" id="GO:0046872">
    <property type="term" value="F:metal ion binding"/>
    <property type="evidence" value="ECO:0007669"/>
    <property type="project" value="InterPro"/>
</dbReference>
<organism evidence="2 3">
    <name type="scientific">Saccharopolyspora elongata</name>
    <dbReference type="NCBI Taxonomy" id="2530387"/>
    <lineage>
        <taxon>Bacteria</taxon>
        <taxon>Bacillati</taxon>
        <taxon>Actinomycetota</taxon>
        <taxon>Actinomycetes</taxon>
        <taxon>Pseudonocardiales</taxon>
        <taxon>Pseudonocardiaceae</taxon>
        <taxon>Saccharopolyspora</taxon>
    </lineage>
</organism>
<dbReference type="OrthoDB" id="5185819at2"/>
<evidence type="ECO:0000313" key="3">
    <source>
        <dbReference type="Proteomes" id="UP000294947"/>
    </source>
</evidence>
<proteinExistence type="predicted"/>
<evidence type="ECO:0000313" key="2">
    <source>
        <dbReference type="EMBL" id="TDD38136.1"/>
    </source>
</evidence>
<dbReference type="Proteomes" id="UP000294947">
    <property type="component" value="Unassembled WGS sequence"/>
</dbReference>
<dbReference type="RefSeq" id="WP_132493788.1">
    <property type="nucleotide sequence ID" value="NZ_SMKW01000089.1"/>
</dbReference>
<dbReference type="SUPFAM" id="SSF109854">
    <property type="entry name" value="DinB/YfiT-like putative metalloenzymes"/>
    <property type="match status" value="1"/>
</dbReference>
<dbReference type="EMBL" id="SMKW01000089">
    <property type="protein sequence ID" value="TDD38136.1"/>
    <property type="molecule type" value="Genomic_DNA"/>
</dbReference>
<evidence type="ECO:0000259" key="1">
    <source>
        <dbReference type="Pfam" id="PF11716"/>
    </source>
</evidence>
<protein>
    <submittedName>
        <fullName evidence="2">TIGR03086 family protein</fullName>
    </submittedName>
</protein>
<gene>
    <name evidence="2" type="ORF">E1288_39465</name>
</gene>
<dbReference type="InterPro" id="IPR017517">
    <property type="entry name" value="Maleyloyr_isom"/>
</dbReference>
<reference evidence="2 3" key="1">
    <citation type="submission" date="2019-03" db="EMBL/GenBank/DDBJ databases">
        <title>Draft genome sequences of novel Actinobacteria.</title>
        <authorList>
            <person name="Sahin N."/>
            <person name="Ay H."/>
            <person name="Saygin H."/>
        </authorList>
    </citation>
    <scope>NUCLEOTIDE SEQUENCE [LARGE SCALE GENOMIC DNA]</scope>
    <source>
        <strain evidence="2 3">7K502</strain>
    </source>
</reference>
<dbReference type="NCBIfam" id="TIGR03083">
    <property type="entry name" value="maleylpyruvate isomerase family mycothiol-dependent enzyme"/>
    <property type="match status" value="1"/>
</dbReference>
<dbReference type="InterPro" id="IPR017520">
    <property type="entry name" value="CHP03086"/>
</dbReference>
<comment type="caution">
    <text evidence="2">The sequence shown here is derived from an EMBL/GenBank/DDBJ whole genome shotgun (WGS) entry which is preliminary data.</text>
</comment>
<keyword evidence="3" id="KW-1185">Reference proteome</keyword>
<dbReference type="AlphaFoldDB" id="A0A4R4Y245"/>
<accession>A0A4R4Y245</accession>
<dbReference type="Pfam" id="PF11716">
    <property type="entry name" value="MDMPI_N"/>
    <property type="match status" value="1"/>
</dbReference>
<dbReference type="Gene3D" id="1.20.120.450">
    <property type="entry name" value="dinb family like domain"/>
    <property type="match status" value="1"/>
</dbReference>
<sequence length="182" mass="20063">MSETSERYRALATEFTRRVEAVPAGGWSAQSPCEGWTALDVLRHVVDVHRDIPGWAGEAITLAKVVDDDPLGAWLEARYAAQALLDDPQRAGREYEGMFGRTTVEATIDRFLCFDLLVHGWDIARATGQDEALPANEVTRVFADARALGDNIRHKSVCGPEVPIAENASEQDRMLAFLGRNP</sequence>
<feature type="domain" description="Mycothiol-dependent maleylpyruvate isomerase metal-binding" evidence="1">
    <location>
        <begin position="9"/>
        <end position="124"/>
    </location>
</feature>
<name>A0A4R4Y245_9PSEU</name>